<evidence type="ECO:0000259" key="1">
    <source>
        <dbReference type="SMART" id="SM00731"/>
    </source>
</evidence>
<dbReference type="PANTHER" id="PTHR38773:SF1">
    <property type="entry name" value="PROTEIN SPRT"/>
    <property type="match status" value="1"/>
</dbReference>
<comment type="caution">
    <text evidence="2">The sequence shown here is derived from an EMBL/GenBank/DDBJ whole genome shotgun (WGS) entry which is preliminary data.</text>
</comment>
<accession>A0ABP9UMA7</accession>
<dbReference type="InterPro" id="IPR006640">
    <property type="entry name" value="SprT-like_domain"/>
</dbReference>
<organism evidence="2 3">
    <name type="scientific">Haloferula sargassicola</name>
    <dbReference type="NCBI Taxonomy" id="490096"/>
    <lineage>
        <taxon>Bacteria</taxon>
        <taxon>Pseudomonadati</taxon>
        <taxon>Verrucomicrobiota</taxon>
        <taxon>Verrucomicrobiia</taxon>
        <taxon>Verrucomicrobiales</taxon>
        <taxon>Verrucomicrobiaceae</taxon>
        <taxon>Haloferula</taxon>
    </lineage>
</organism>
<dbReference type="RefSeq" id="WP_353566824.1">
    <property type="nucleotide sequence ID" value="NZ_BAABRI010000009.1"/>
</dbReference>
<feature type="domain" description="SprT-like" evidence="1">
    <location>
        <begin position="1"/>
        <end position="149"/>
    </location>
</feature>
<name>A0ABP9UMA7_9BACT</name>
<gene>
    <name evidence="2" type="primary">sprT</name>
    <name evidence="2" type="ORF">Hsar01_01913</name>
</gene>
<keyword evidence="3" id="KW-1185">Reference proteome</keyword>
<proteinExistence type="predicted"/>
<dbReference type="Proteomes" id="UP001476282">
    <property type="component" value="Unassembled WGS sequence"/>
</dbReference>
<reference evidence="2 3" key="1">
    <citation type="submission" date="2024-02" db="EMBL/GenBank/DDBJ databases">
        <title>Haloferula sargassicola NBRC 104335.</title>
        <authorList>
            <person name="Ichikawa N."/>
            <person name="Katano-Makiyama Y."/>
            <person name="Hidaka K."/>
        </authorList>
    </citation>
    <scope>NUCLEOTIDE SEQUENCE [LARGE SCALE GENOMIC DNA]</scope>
    <source>
        <strain evidence="2 3">NBRC 104335</strain>
    </source>
</reference>
<dbReference type="EMBL" id="BAABRI010000009">
    <property type="protein sequence ID" value="GAA5482690.1"/>
    <property type="molecule type" value="Genomic_DNA"/>
</dbReference>
<dbReference type="Pfam" id="PF10263">
    <property type="entry name" value="SprT-like"/>
    <property type="match status" value="1"/>
</dbReference>
<dbReference type="PANTHER" id="PTHR38773">
    <property type="entry name" value="PROTEIN SPRT"/>
    <property type="match status" value="1"/>
</dbReference>
<evidence type="ECO:0000313" key="3">
    <source>
        <dbReference type="Proteomes" id="UP001476282"/>
    </source>
</evidence>
<sequence length="164" mass="18825">MMTLWCRETAGRLGLGRLAERVEVRWNGRLRSTAGRAWPGAECIELNPRLREFGRDEIERTLRHELAHLIAHARAGRRRIEPHGLEWRTACADLGIAGEQATHRLPLPRTRMVRRFRYHCPGCGVEIHRVRRLRRGSACAACCQHHAGGRYDARFRLVERGGGH</sequence>
<dbReference type="SMART" id="SM00731">
    <property type="entry name" value="SprT"/>
    <property type="match status" value="1"/>
</dbReference>
<evidence type="ECO:0000313" key="2">
    <source>
        <dbReference type="EMBL" id="GAA5482690.1"/>
    </source>
</evidence>
<protein>
    <submittedName>
        <fullName evidence="2">Protein SprT</fullName>
    </submittedName>
</protein>